<evidence type="ECO:0000256" key="7">
    <source>
        <dbReference type="SAM" id="Phobius"/>
    </source>
</evidence>
<feature type="transmembrane region" description="Helical" evidence="7">
    <location>
        <begin position="762"/>
        <end position="785"/>
    </location>
</feature>
<dbReference type="GO" id="GO:0005254">
    <property type="term" value="F:chloride channel activity"/>
    <property type="evidence" value="ECO:0007669"/>
    <property type="project" value="TreeGrafter"/>
</dbReference>
<evidence type="ECO:0000259" key="9">
    <source>
        <dbReference type="Pfam" id="PF16178"/>
    </source>
</evidence>
<keyword evidence="5 7" id="KW-0472">Membrane</keyword>
<sequence>MPTESSSRVTQSLFAAVAIIFLFSFWKKVLWAISLKKPEDDSDPDTDFVIVWKDLELSSSQKQELWDIICDEERLIPYGGLNSDQLTCSAIRKYYMSRAISRGLTFSVMKGAAVETNSKVYGLSAPFNILCKQAEILEMRKELVAAKDGVVLDLPPSARTWKGITSAVFNQNTANQFLGYEASSFSGGRNFFSSLERQNVVYSLLLDVRARSDKRCLLPILENEGIVECFPLHENRLKRAVWEEVSQRPNSSRTLRLVSQYFGTETAFYFGWISFYSTWLIVPAILGLFLHIYNRYYIHDNEIDIYTALYSLGIALWSTVYLEFWKRKTNILAFDWSVDRLEEQERWAEPRPQFRGTIRLSPITGRPELYYPANMRRLKYLVTYPIILLCVVLSAVFMLTCFALADYLQSVGNKQYFGGVLSFLNNYLGLLPTIVYSALVPVLNVAYTTLAVKLNDWENHRTESAHDNAQIIKLILFWFINSYLSLFYIAFVRADVAALRAQLASLLITSQVLWNLQEILTPYIKERVAIYQHIQKGKKEEGKKLESKFERVENPEKALRNSVNFGEGKLKLEEEEVQTEEKEEVGIRERIKQINADPITSIASVALAEAKKVEELSHIEDIQIPPAQLELQMSSPGPLFDEYIKIVIQFGYVTLFGCVWPLAALMSVINNQVEIRSDIWKLITLTRRPVAKQAADIGSWYYVLEFMSISAVITNFALLATYILNRPNEHITTGIKEAIENQYTTHGINLFSYDWTIMPVSIIVLLLLLGEHLVVAAKVLLAAIIPDVPGDIEVQRAKEYYVQHQRLLQEEKENVLDDFNEYE</sequence>
<name>A0A2P6NF36_9EUKA</name>
<feature type="transmembrane region" description="Helical" evidence="7">
    <location>
        <begin position="471"/>
        <end position="491"/>
    </location>
</feature>
<dbReference type="EMBL" id="MDYQ01000100">
    <property type="protein sequence ID" value="PRP82580.1"/>
    <property type="molecule type" value="Genomic_DNA"/>
</dbReference>
<organism evidence="10 11">
    <name type="scientific">Planoprotostelium fungivorum</name>
    <dbReference type="NCBI Taxonomy" id="1890364"/>
    <lineage>
        <taxon>Eukaryota</taxon>
        <taxon>Amoebozoa</taxon>
        <taxon>Evosea</taxon>
        <taxon>Variosea</taxon>
        <taxon>Cavosteliida</taxon>
        <taxon>Cavosteliaceae</taxon>
        <taxon>Planoprotostelium</taxon>
    </lineage>
</organism>
<dbReference type="GO" id="GO:0005886">
    <property type="term" value="C:plasma membrane"/>
    <property type="evidence" value="ECO:0007669"/>
    <property type="project" value="UniProtKB-SubCell"/>
</dbReference>
<evidence type="ECO:0000256" key="6">
    <source>
        <dbReference type="ARBA" id="ARBA00023180"/>
    </source>
</evidence>
<feature type="domain" description="Anoctamin dimerisation" evidence="9">
    <location>
        <begin position="45"/>
        <end position="253"/>
    </location>
</feature>
<feature type="transmembrane region" description="Helical" evidence="7">
    <location>
        <begin position="305"/>
        <end position="324"/>
    </location>
</feature>
<dbReference type="Pfam" id="PF04547">
    <property type="entry name" value="Anoctamin"/>
    <property type="match status" value="1"/>
</dbReference>
<keyword evidence="2" id="KW-1003">Cell membrane</keyword>
<dbReference type="GO" id="GO:0046983">
    <property type="term" value="F:protein dimerization activity"/>
    <property type="evidence" value="ECO:0007669"/>
    <property type="project" value="InterPro"/>
</dbReference>
<evidence type="ECO:0000313" key="10">
    <source>
        <dbReference type="EMBL" id="PRP82580.1"/>
    </source>
</evidence>
<reference evidence="10 11" key="1">
    <citation type="journal article" date="2018" name="Genome Biol. Evol.">
        <title>Multiple Roots of Fruiting Body Formation in Amoebozoa.</title>
        <authorList>
            <person name="Hillmann F."/>
            <person name="Forbes G."/>
            <person name="Novohradska S."/>
            <person name="Ferling I."/>
            <person name="Riege K."/>
            <person name="Groth M."/>
            <person name="Westermann M."/>
            <person name="Marz M."/>
            <person name="Spaller T."/>
            <person name="Winckler T."/>
            <person name="Schaap P."/>
            <person name="Glockner G."/>
        </authorList>
    </citation>
    <scope>NUCLEOTIDE SEQUENCE [LARGE SCALE GENOMIC DNA]</scope>
    <source>
        <strain evidence="10 11">Jena</strain>
    </source>
</reference>
<dbReference type="Pfam" id="PF16178">
    <property type="entry name" value="Anoct_dimer"/>
    <property type="match status" value="1"/>
</dbReference>
<proteinExistence type="predicted"/>
<feature type="transmembrane region" description="Helical" evidence="7">
    <location>
        <begin position="700"/>
        <end position="724"/>
    </location>
</feature>
<dbReference type="InParanoid" id="A0A2P6NF36"/>
<evidence type="ECO:0000256" key="3">
    <source>
        <dbReference type="ARBA" id="ARBA00022692"/>
    </source>
</evidence>
<keyword evidence="3 7" id="KW-0812">Transmembrane</keyword>
<feature type="domain" description="Anoctamin transmembrane" evidence="8">
    <location>
        <begin position="259"/>
        <end position="799"/>
    </location>
</feature>
<evidence type="ECO:0000256" key="1">
    <source>
        <dbReference type="ARBA" id="ARBA00004651"/>
    </source>
</evidence>
<feature type="transmembrane region" description="Helical" evidence="7">
    <location>
        <begin position="427"/>
        <end position="450"/>
    </location>
</feature>
<dbReference type="PANTHER" id="PTHR12308">
    <property type="entry name" value="ANOCTAMIN"/>
    <property type="match status" value="1"/>
</dbReference>
<dbReference type="InterPro" id="IPR007632">
    <property type="entry name" value="Anoctamin"/>
</dbReference>
<keyword evidence="6" id="KW-0325">Glycoprotein</keyword>
<gene>
    <name evidence="10" type="ORF">PROFUN_04885</name>
</gene>
<dbReference type="InterPro" id="IPR049452">
    <property type="entry name" value="Anoctamin_TM"/>
</dbReference>
<feature type="transmembrane region" description="Helical" evidence="7">
    <location>
        <begin position="12"/>
        <end position="30"/>
    </location>
</feature>
<dbReference type="InterPro" id="IPR032394">
    <property type="entry name" value="Anoct_dimer"/>
</dbReference>
<feature type="transmembrane region" description="Helical" evidence="7">
    <location>
        <begin position="643"/>
        <end position="663"/>
    </location>
</feature>
<evidence type="ECO:0000256" key="5">
    <source>
        <dbReference type="ARBA" id="ARBA00023136"/>
    </source>
</evidence>
<keyword evidence="11" id="KW-1185">Reference proteome</keyword>
<evidence type="ECO:0000256" key="4">
    <source>
        <dbReference type="ARBA" id="ARBA00022989"/>
    </source>
</evidence>
<keyword evidence="4 7" id="KW-1133">Transmembrane helix</keyword>
<protein>
    <submittedName>
        <fullName evidence="10">Uncharacterized protein</fullName>
    </submittedName>
</protein>
<feature type="transmembrane region" description="Helical" evidence="7">
    <location>
        <begin position="266"/>
        <end position="293"/>
    </location>
</feature>
<comment type="subcellular location">
    <subcellularLocation>
        <location evidence="1">Cell membrane</location>
        <topology evidence="1">Multi-pass membrane protein</topology>
    </subcellularLocation>
</comment>
<comment type="caution">
    <text evidence="10">The sequence shown here is derived from an EMBL/GenBank/DDBJ whole genome shotgun (WGS) entry which is preliminary data.</text>
</comment>
<feature type="transmembrane region" description="Helical" evidence="7">
    <location>
        <begin position="381"/>
        <end position="407"/>
    </location>
</feature>
<evidence type="ECO:0000259" key="8">
    <source>
        <dbReference type="Pfam" id="PF04547"/>
    </source>
</evidence>
<dbReference type="Proteomes" id="UP000241769">
    <property type="component" value="Unassembled WGS sequence"/>
</dbReference>
<evidence type="ECO:0000256" key="2">
    <source>
        <dbReference type="ARBA" id="ARBA00022475"/>
    </source>
</evidence>
<dbReference type="AlphaFoldDB" id="A0A2P6NF36"/>
<accession>A0A2P6NF36</accession>
<evidence type="ECO:0000313" key="11">
    <source>
        <dbReference type="Proteomes" id="UP000241769"/>
    </source>
</evidence>
<dbReference type="PANTHER" id="PTHR12308:SF51">
    <property type="entry name" value="ANOCTAMIN-8"/>
    <property type="match status" value="1"/>
</dbReference>
<dbReference type="OrthoDB" id="296386at2759"/>